<dbReference type="EMBL" id="CP017707">
    <property type="protein sequence ID" value="AOZ52503.1"/>
    <property type="molecule type" value="Genomic_DNA"/>
</dbReference>
<dbReference type="Pfam" id="PF06299">
    <property type="entry name" value="DUF1045"/>
    <property type="match status" value="1"/>
</dbReference>
<evidence type="ECO:0000313" key="1">
    <source>
        <dbReference type="EMBL" id="AOZ52503.1"/>
    </source>
</evidence>
<reference evidence="1 2" key="1">
    <citation type="submission" date="2016-10" db="EMBL/GenBank/DDBJ databases">
        <title>Chromobacterium muskegensis sp. nov., an insecticidal bacterium isolated from Sphagnum bogs.</title>
        <authorList>
            <person name="Sparks M.E."/>
            <person name="Blackburn M.B."/>
            <person name="Gundersen-Rindal D.E."/>
            <person name="Mitchell A."/>
            <person name="Farrar R."/>
            <person name="Kuhar D."/>
        </authorList>
    </citation>
    <scope>NUCLEOTIDE SEQUENCE [LARGE SCALE GENOMIC DNA]</scope>
    <source>
        <strain evidence="1 2">21-1</strain>
    </source>
</reference>
<dbReference type="PIRSF" id="PIRSF033328">
    <property type="entry name" value="Phest_Mll4975"/>
    <property type="match status" value="1"/>
</dbReference>
<protein>
    <recommendedName>
        <fullName evidence="3">Phosphonate metabolism protein</fullName>
    </recommendedName>
</protein>
<accession>A0A1D9LN12</accession>
<dbReference type="NCBIfam" id="TIGR03223">
    <property type="entry name" value="Phn_opern_protn"/>
    <property type="match status" value="1"/>
</dbReference>
<name>A0A1D9LN12_9NEIS</name>
<dbReference type="AlphaFoldDB" id="A0A1D9LN12"/>
<organism evidence="1 2">
    <name type="scientific">Chromobacterium vaccinii</name>
    <dbReference type="NCBI Taxonomy" id="1108595"/>
    <lineage>
        <taxon>Bacteria</taxon>
        <taxon>Pseudomonadati</taxon>
        <taxon>Pseudomonadota</taxon>
        <taxon>Betaproteobacteria</taxon>
        <taxon>Neisseriales</taxon>
        <taxon>Chromobacteriaceae</taxon>
        <taxon>Chromobacterium</taxon>
    </lineage>
</organism>
<dbReference type="Gene3D" id="3.90.1140.10">
    <property type="entry name" value="Cyclic phosphodiesterase"/>
    <property type="match status" value="1"/>
</dbReference>
<dbReference type="STRING" id="1108595.BKX93_22475"/>
<sequence>MTRYAIYYAPRPDSELWRAGCRWLGRDALSGGALTQPEVPGIGAEGLAGLTGEAARYGWHATLKAPFVLRPDLDEDALLRRTAGLAAAFQPFALNLEVGWLDDFLALRPAASLPRLDELAAACVATLEPLADRSGPAKPRQGLSPRQDELCRRWGYPYVFEQFRFHLTLSGSLARGSQTAAALEAGARRHFAGLAATAEIEGVALFVERTPGGPFRYLAHCGFDGTVARHDC</sequence>
<dbReference type="RefSeq" id="WP_070981476.1">
    <property type="nucleotide sequence ID" value="NZ_CP017707.1"/>
</dbReference>
<evidence type="ECO:0000313" key="2">
    <source>
        <dbReference type="Proteomes" id="UP000178776"/>
    </source>
</evidence>
<dbReference type="KEGG" id="cvc:BKX93_22475"/>
<proteinExistence type="predicted"/>
<dbReference type="InterPro" id="IPR009389">
    <property type="entry name" value="DUF1045"/>
</dbReference>
<dbReference type="Proteomes" id="UP000178776">
    <property type="component" value="Chromosome"/>
</dbReference>
<evidence type="ECO:0008006" key="3">
    <source>
        <dbReference type="Google" id="ProtNLM"/>
    </source>
</evidence>
<gene>
    <name evidence="1" type="ORF">BKX93_22475</name>
</gene>
<dbReference type="GeneID" id="68843965"/>